<evidence type="ECO:0000313" key="3">
    <source>
        <dbReference type="EMBL" id="JAC27597.1"/>
    </source>
</evidence>
<protein>
    <submittedName>
        <fullName evidence="3">Putative secreted protein</fullName>
    </submittedName>
</protein>
<evidence type="ECO:0000256" key="2">
    <source>
        <dbReference type="SAM" id="SignalP"/>
    </source>
</evidence>
<proteinExistence type="evidence at transcript level"/>
<reference evidence="3" key="1">
    <citation type="submission" date="2014-03" db="EMBL/GenBank/DDBJ databases">
        <title>The sialotranscriptome of Amblyomma triste, Amblyomma parvum and Amblyomma cajennense ticks, uncovered by 454-based RNA-seq.</title>
        <authorList>
            <person name="Garcia G.R."/>
            <person name="Gardinassi L.G."/>
            <person name="Ribeiro J.M."/>
            <person name="Anatriello E."/>
            <person name="Ferreira B.R."/>
            <person name="Moreira H.N."/>
            <person name="Mafra C."/>
            <person name="Olegario M.M."/>
            <person name="Szabo P.J."/>
            <person name="Miranda-Santos I.K."/>
            <person name="Maruyama S.R."/>
        </authorList>
    </citation>
    <scope>NUCLEOTIDE SEQUENCE</scope>
    <source>
        <strain evidence="3">Mato Grasso do Sul</strain>
        <tissue evidence="3">Salivary glands</tissue>
    </source>
</reference>
<keyword evidence="2" id="KW-0732">Signal</keyword>
<dbReference type="AlphaFoldDB" id="A0A023G1R4"/>
<dbReference type="EMBL" id="GBBM01007821">
    <property type="protein sequence ID" value="JAC27597.1"/>
    <property type="molecule type" value="mRNA"/>
</dbReference>
<accession>A0A023G1R4</accession>
<name>A0A023G1R4_AMBTT</name>
<sequence>MEKMIFCFLTVTLFALVFGADQRCDNIYRPDDECDTDETRLGEIFHFSSSTRRCYAGEYCESTDRSKYFSTHEECKKSCNAQDSEEVGSGGGIEDRDME</sequence>
<evidence type="ECO:0000256" key="1">
    <source>
        <dbReference type="SAM" id="MobiDB-lite"/>
    </source>
</evidence>
<organism evidence="3">
    <name type="scientific">Amblyomma triste</name>
    <name type="common">Neotropical tick</name>
    <dbReference type="NCBI Taxonomy" id="251400"/>
    <lineage>
        <taxon>Eukaryota</taxon>
        <taxon>Metazoa</taxon>
        <taxon>Ecdysozoa</taxon>
        <taxon>Arthropoda</taxon>
        <taxon>Chelicerata</taxon>
        <taxon>Arachnida</taxon>
        <taxon>Acari</taxon>
        <taxon>Parasitiformes</taxon>
        <taxon>Ixodida</taxon>
        <taxon>Ixodoidea</taxon>
        <taxon>Ixodidae</taxon>
        <taxon>Amblyomminae</taxon>
        <taxon>Amblyomma</taxon>
    </lineage>
</organism>
<feature type="chain" id="PRO_5001516042" evidence="2">
    <location>
        <begin position="20"/>
        <end position="99"/>
    </location>
</feature>
<feature type="region of interest" description="Disordered" evidence="1">
    <location>
        <begin position="79"/>
        <end position="99"/>
    </location>
</feature>
<feature type="signal peptide" evidence="2">
    <location>
        <begin position="1"/>
        <end position="19"/>
    </location>
</feature>